<name>A0ABT4XNG1_9RHOB</name>
<dbReference type="RefSeq" id="WP_271430838.1">
    <property type="nucleotide sequence ID" value="NZ_JAQIOY010000001.1"/>
</dbReference>
<gene>
    <name evidence="1" type="ORF">PFY00_02000</name>
</gene>
<accession>A0ABT4XNG1</accession>
<evidence type="ECO:0000313" key="2">
    <source>
        <dbReference type="Proteomes" id="UP001210720"/>
    </source>
</evidence>
<comment type="caution">
    <text evidence="1">The sequence shown here is derived from an EMBL/GenBank/DDBJ whole genome shotgun (WGS) entry which is preliminary data.</text>
</comment>
<proteinExistence type="predicted"/>
<protein>
    <submittedName>
        <fullName evidence="1">Uncharacterized protein</fullName>
    </submittedName>
</protein>
<evidence type="ECO:0000313" key="1">
    <source>
        <dbReference type="EMBL" id="MDA7423489.1"/>
    </source>
</evidence>
<keyword evidence="2" id="KW-1185">Reference proteome</keyword>
<sequence length="149" mass="16799">MPIISKIMHEHRLLYMDHSGVITATDVADNYHQFRKMPGAHHVRFVLADLRHLEGLRAYFDGMTSVAHIIVADGEEMEEPWEIALVSDDTGQYPLLLDYASQVRRSGKLRCEVLPTLERALDWMGLAQDVLHDIETAKSGTVQSIDGTT</sequence>
<dbReference type="EMBL" id="JAQIOY010000001">
    <property type="protein sequence ID" value="MDA7423489.1"/>
    <property type="molecule type" value="Genomic_DNA"/>
</dbReference>
<dbReference type="Proteomes" id="UP001210720">
    <property type="component" value="Unassembled WGS sequence"/>
</dbReference>
<reference evidence="1 2" key="1">
    <citation type="submission" date="2023-01" db="EMBL/GenBank/DDBJ databases">
        <title>Thalassococcus onchidii sp. nov., isolated from a marine invertebrate from the South China Sea.</title>
        <authorList>
            <person name="Xu S."/>
            <person name="Liu Z."/>
            <person name="Xu Y."/>
        </authorList>
    </citation>
    <scope>NUCLEOTIDE SEQUENCE [LARGE SCALE GENOMIC DNA]</scope>
    <source>
        <strain evidence="1 2">KCTC 32084</strain>
    </source>
</reference>
<organism evidence="1 2">
    <name type="scientific">Thalassococcus lentus</name>
    <dbReference type="NCBI Taxonomy" id="1210524"/>
    <lineage>
        <taxon>Bacteria</taxon>
        <taxon>Pseudomonadati</taxon>
        <taxon>Pseudomonadota</taxon>
        <taxon>Alphaproteobacteria</taxon>
        <taxon>Rhodobacterales</taxon>
        <taxon>Roseobacteraceae</taxon>
        <taxon>Thalassococcus</taxon>
    </lineage>
</organism>